<evidence type="ECO:0000313" key="2">
    <source>
        <dbReference type="Proteomes" id="UP001164286"/>
    </source>
</evidence>
<evidence type="ECO:0000313" key="1">
    <source>
        <dbReference type="EMBL" id="KAI9638377.1"/>
    </source>
</evidence>
<evidence type="ECO:0008006" key="3">
    <source>
        <dbReference type="Google" id="ProtNLM"/>
    </source>
</evidence>
<gene>
    <name evidence="1" type="ORF">MKK02DRAFT_42764</name>
</gene>
<dbReference type="Proteomes" id="UP001164286">
    <property type="component" value="Unassembled WGS sequence"/>
</dbReference>
<sequence length="103" mass="11352">MPKAETSTKLVYSKTALVKLVISDAKPDWGKIAQSIGKTKMQVYDTWRKSLLKALVSNQPWSSSGGADGKKDRIAILSAVVDTVKPDWTVLAKKFEGKTKTRE</sequence>
<dbReference type="EMBL" id="JAKWFO010000003">
    <property type="protein sequence ID" value="KAI9638377.1"/>
    <property type="molecule type" value="Genomic_DNA"/>
</dbReference>
<organism evidence="1 2">
    <name type="scientific">Dioszegia hungarica</name>
    <dbReference type="NCBI Taxonomy" id="4972"/>
    <lineage>
        <taxon>Eukaryota</taxon>
        <taxon>Fungi</taxon>
        <taxon>Dikarya</taxon>
        <taxon>Basidiomycota</taxon>
        <taxon>Agaricomycotina</taxon>
        <taxon>Tremellomycetes</taxon>
        <taxon>Tremellales</taxon>
        <taxon>Bulleribasidiaceae</taxon>
        <taxon>Dioszegia</taxon>
    </lineage>
</organism>
<dbReference type="RefSeq" id="XP_052948154.1">
    <property type="nucleotide sequence ID" value="XM_053092150.1"/>
</dbReference>
<keyword evidence="2" id="KW-1185">Reference proteome</keyword>
<name>A0AA38HE72_9TREE</name>
<proteinExistence type="predicted"/>
<dbReference type="GeneID" id="77731355"/>
<dbReference type="AlphaFoldDB" id="A0AA38HE72"/>
<protein>
    <recommendedName>
        <fullName evidence="3">Myb-like domain-containing protein</fullName>
    </recommendedName>
</protein>
<reference evidence="1" key="1">
    <citation type="journal article" date="2022" name="G3 (Bethesda)">
        <title>High quality genome of the basidiomycete yeast Dioszegia hungarica PDD-24b-2 isolated from cloud water.</title>
        <authorList>
            <person name="Jarrige D."/>
            <person name="Haridas S."/>
            <person name="Bleykasten-Grosshans C."/>
            <person name="Joly M."/>
            <person name="Nadalig T."/>
            <person name="Sancelme M."/>
            <person name="Vuilleumier S."/>
            <person name="Grigoriev I.V."/>
            <person name="Amato P."/>
            <person name="Bringel F."/>
        </authorList>
    </citation>
    <scope>NUCLEOTIDE SEQUENCE</scope>
    <source>
        <strain evidence="1">PDD-24b-2</strain>
    </source>
</reference>
<accession>A0AA38HE72</accession>
<comment type="caution">
    <text evidence="1">The sequence shown here is derived from an EMBL/GenBank/DDBJ whole genome shotgun (WGS) entry which is preliminary data.</text>
</comment>